<dbReference type="Gene3D" id="2.60.40.10">
    <property type="entry name" value="Immunoglobulins"/>
    <property type="match status" value="1"/>
</dbReference>
<accession>X1EPT7</accession>
<organism evidence="1">
    <name type="scientific">marine sediment metagenome</name>
    <dbReference type="NCBI Taxonomy" id="412755"/>
    <lineage>
        <taxon>unclassified sequences</taxon>
        <taxon>metagenomes</taxon>
        <taxon>ecological metagenomes</taxon>
    </lineage>
</organism>
<dbReference type="SUPFAM" id="SSF54001">
    <property type="entry name" value="Cysteine proteinases"/>
    <property type="match status" value="1"/>
</dbReference>
<sequence>MLYYVLDIQIALELGSVKIGQIIRHHELQSHGEIVYLWGDLNTLVNDLDTFTYNWGLMPDELNASSSPDEINHVSLFHVFSNSGAYRIELTVTDDQNNSSSDSTIAFIDEEPITFG</sequence>
<dbReference type="CDD" id="cd00146">
    <property type="entry name" value="PKD"/>
    <property type="match status" value="1"/>
</dbReference>
<dbReference type="AlphaFoldDB" id="X1EPT7"/>
<dbReference type="InterPro" id="IPR013783">
    <property type="entry name" value="Ig-like_fold"/>
</dbReference>
<reference evidence="1" key="1">
    <citation type="journal article" date="2014" name="Front. Microbiol.">
        <title>High frequency of phylogenetically diverse reductive dehalogenase-homologous genes in deep subseafloor sedimentary metagenomes.</title>
        <authorList>
            <person name="Kawai M."/>
            <person name="Futagami T."/>
            <person name="Toyoda A."/>
            <person name="Takaki Y."/>
            <person name="Nishi S."/>
            <person name="Hori S."/>
            <person name="Arai W."/>
            <person name="Tsubouchi T."/>
            <person name="Morono Y."/>
            <person name="Uchiyama I."/>
            <person name="Ito T."/>
            <person name="Fujiyama A."/>
            <person name="Inagaki F."/>
            <person name="Takami H."/>
        </authorList>
    </citation>
    <scope>NUCLEOTIDE SEQUENCE</scope>
    <source>
        <strain evidence="1">Expedition CK06-06</strain>
    </source>
</reference>
<comment type="caution">
    <text evidence="1">The sequence shown here is derived from an EMBL/GenBank/DDBJ whole genome shotgun (WGS) entry which is preliminary data.</text>
</comment>
<dbReference type="InterPro" id="IPR038765">
    <property type="entry name" value="Papain-like_cys_pep_sf"/>
</dbReference>
<protein>
    <recommendedName>
        <fullName evidence="2">PKD domain-containing protein</fullName>
    </recommendedName>
</protein>
<proteinExistence type="predicted"/>
<name>X1EPT7_9ZZZZ</name>
<evidence type="ECO:0000313" key="1">
    <source>
        <dbReference type="EMBL" id="GAH10653.1"/>
    </source>
</evidence>
<dbReference type="EMBL" id="BART01032410">
    <property type="protein sequence ID" value="GAH10653.1"/>
    <property type="molecule type" value="Genomic_DNA"/>
</dbReference>
<evidence type="ECO:0008006" key="2">
    <source>
        <dbReference type="Google" id="ProtNLM"/>
    </source>
</evidence>
<gene>
    <name evidence="1" type="ORF">S01H4_56018</name>
</gene>
<feature type="non-terminal residue" evidence="1">
    <location>
        <position position="116"/>
    </location>
</feature>